<evidence type="ECO:0000313" key="10">
    <source>
        <dbReference type="EMBL" id="EIT87050.1"/>
    </source>
</evidence>
<keyword evidence="7 9" id="KW-1133">Transmembrane helix</keyword>
<dbReference type="InterPro" id="IPR004485">
    <property type="entry name" value="Cobalamin_biosynth_CobD/CbiB"/>
</dbReference>
<dbReference type="PANTHER" id="PTHR34308:SF1">
    <property type="entry name" value="COBALAMIN BIOSYNTHESIS PROTEIN CBIB"/>
    <property type="match status" value="1"/>
</dbReference>
<name>I8UJK2_9BACL</name>
<evidence type="ECO:0000256" key="4">
    <source>
        <dbReference type="ARBA" id="ARBA00022475"/>
    </source>
</evidence>
<proteinExistence type="inferred from homology"/>
<dbReference type="STRING" id="1196324.A374_02314"/>
<keyword evidence="5 9" id="KW-0169">Cobalamin biosynthesis</keyword>
<comment type="pathway">
    <text evidence="2 9">Cofactor biosynthesis; adenosylcobalamin biosynthesis.</text>
</comment>
<dbReference type="AlphaFoldDB" id="I8UJK2"/>
<evidence type="ECO:0000256" key="7">
    <source>
        <dbReference type="ARBA" id="ARBA00022989"/>
    </source>
</evidence>
<evidence type="ECO:0000256" key="3">
    <source>
        <dbReference type="ARBA" id="ARBA00006263"/>
    </source>
</evidence>
<dbReference type="EMBL" id="AKKV01000019">
    <property type="protein sequence ID" value="EIT87050.1"/>
    <property type="molecule type" value="Genomic_DNA"/>
</dbReference>
<dbReference type="NCBIfam" id="TIGR00380">
    <property type="entry name" value="cobal_cbiB"/>
    <property type="match status" value="1"/>
</dbReference>
<organism evidence="10 11">
    <name type="scientific">Fictibacillus macauensis ZFHKF-1</name>
    <dbReference type="NCBI Taxonomy" id="1196324"/>
    <lineage>
        <taxon>Bacteria</taxon>
        <taxon>Bacillati</taxon>
        <taxon>Bacillota</taxon>
        <taxon>Bacilli</taxon>
        <taxon>Bacillales</taxon>
        <taxon>Fictibacillaceae</taxon>
        <taxon>Fictibacillus</taxon>
    </lineage>
</organism>
<dbReference type="PANTHER" id="PTHR34308">
    <property type="entry name" value="COBALAMIN BIOSYNTHESIS PROTEIN CBIB"/>
    <property type="match status" value="1"/>
</dbReference>
<comment type="function">
    <text evidence="9">Converts cobyric acid to cobinamide by the addition of aminopropanol on the F carboxylic group.</text>
</comment>
<dbReference type="GO" id="GO:0005886">
    <property type="term" value="C:plasma membrane"/>
    <property type="evidence" value="ECO:0007669"/>
    <property type="project" value="UniProtKB-SubCell"/>
</dbReference>
<dbReference type="GO" id="GO:0048472">
    <property type="term" value="F:threonine-phosphate decarboxylase activity"/>
    <property type="evidence" value="ECO:0007669"/>
    <property type="project" value="InterPro"/>
</dbReference>
<protein>
    <recommendedName>
        <fullName evidence="9">Cobalamin biosynthesis protein CobD</fullName>
    </recommendedName>
</protein>
<dbReference type="HAMAP" id="MF_00024">
    <property type="entry name" value="CobD_CbiB"/>
    <property type="match status" value="1"/>
</dbReference>
<dbReference type="UniPathway" id="UPA00148"/>
<keyword evidence="8 9" id="KW-0472">Membrane</keyword>
<evidence type="ECO:0000256" key="1">
    <source>
        <dbReference type="ARBA" id="ARBA00004651"/>
    </source>
</evidence>
<feature type="transmembrane region" description="Helical" evidence="9">
    <location>
        <begin position="83"/>
        <end position="101"/>
    </location>
</feature>
<dbReference type="Pfam" id="PF03186">
    <property type="entry name" value="CobD_Cbib"/>
    <property type="match status" value="1"/>
</dbReference>
<sequence length="320" mass="35208">MIIVYHTLALSLAVLIDQLIGDPRWLPHPVIGFGKIIAALDRLWNKGRYRKLKGVAMLLCLLFLTVSCAYVVVHFAYRLHPLFGIAIESILIATTIAAKGLKEAGQSVANPLRQGDMPEARKKLSWIVGRDTDTLTEAEIARGTVETVAENTSDGVTAPLFFAFIGGAPLALLYRAVNTCDSMVGYKNEQYHAFGWASARLDDVLNYIPARLTGLLMLIVPITPTYVSFTWLRRQAKNHPSPNSGWCEAGVAGRLGIQLGGTNYYKGRVSHRPLIGEANVVLAVAHIEKTTMMMQRTVWAFWGVLIALGGLYAIFTKPWS</sequence>
<keyword evidence="11" id="KW-1185">Reference proteome</keyword>
<gene>
    <name evidence="9" type="primary">cobD</name>
    <name evidence="10" type="ORF">A374_02314</name>
</gene>
<feature type="transmembrane region" description="Helical" evidence="9">
    <location>
        <begin position="160"/>
        <end position="177"/>
    </location>
</feature>
<comment type="subcellular location">
    <subcellularLocation>
        <location evidence="1 9">Cell membrane</location>
        <topology evidence="1 9">Multi-pass membrane protein</topology>
    </subcellularLocation>
</comment>
<feature type="transmembrane region" description="Helical" evidence="9">
    <location>
        <begin position="212"/>
        <end position="232"/>
    </location>
</feature>
<dbReference type="Proteomes" id="UP000004080">
    <property type="component" value="Unassembled WGS sequence"/>
</dbReference>
<keyword evidence="4 9" id="KW-1003">Cell membrane</keyword>
<evidence type="ECO:0000256" key="8">
    <source>
        <dbReference type="ARBA" id="ARBA00023136"/>
    </source>
</evidence>
<feature type="transmembrane region" description="Helical" evidence="9">
    <location>
        <begin position="56"/>
        <end position="77"/>
    </location>
</feature>
<feature type="transmembrane region" description="Helical" evidence="9">
    <location>
        <begin position="298"/>
        <end position="315"/>
    </location>
</feature>
<evidence type="ECO:0000256" key="9">
    <source>
        <dbReference type="HAMAP-Rule" id="MF_00024"/>
    </source>
</evidence>
<evidence type="ECO:0000256" key="6">
    <source>
        <dbReference type="ARBA" id="ARBA00022692"/>
    </source>
</evidence>
<accession>I8UJK2</accession>
<dbReference type="RefSeq" id="WP_007200562.1">
    <property type="nucleotide sequence ID" value="NZ_AKKV01000019.1"/>
</dbReference>
<keyword evidence="6 9" id="KW-0812">Transmembrane</keyword>
<dbReference type="GO" id="GO:0009236">
    <property type="term" value="P:cobalamin biosynthetic process"/>
    <property type="evidence" value="ECO:0007669"/>
    <property type="project" value="UniProtKB-UniRule"/>
</dbReference>
<comment type="caution">
    <text evidence="10">The sequence shown here is derived from an EMBL/GenBank/DDBJ whole genome shotgun (WGS) entry which is preliminary data.</text>
</comment>
<dbReference type="GO" id="GO:0015420">
    <property type="term" value="F:ABC-type vitamin B12 transporter activity"/>
    <property type="evidence" value="ECO:0007669"/>
    <property type="project" value="UniProtKB-UniRule"/>
</dbReference>
<comment type="similarity">
    <text evidence="3 9">Belongs to the CobD/CbiB family.</text>
</comment>
<evidence type="ECO:0000256" key="2">
    <source>
        <dbReference type="ARBA" id="ARBA00004953"/>
    </source>
</evidence>
<evidence type="ECO:0000256" key="5">
    <source>
        <dbReference type="ARBA" id="ARBA00022573"/>
    </source>
</evidence>
<dbReference type="eggNOG" id="COG1270">
    <property type="taxonomic scope" value="Bacteria"/>
</dbReference>
<evidence type="ECO:0000313" key="11">
    <source>
        <dbReference type="Proteomes" id="UP000004080"/>
    </source>
</evidence>
<dbReference type="PATRIC" id="fig|1196324.3.peg.463"/>
<reference evidence="10 11" key="1">
    <citation type="journal article" date="2012" name="J. Bacteriol.">
        <title>Genome of Bacillus macauensis ZFHKF-1, a Long-Chain-Forming Bacterium.</title>
        <authorList>
            <person name="Cai L."/>
            <person name="Zhang T."/>
        </authorList>
    </citation>
    <scope>NUCLEOTIDE SEQUENCE [LARGE SCALE GENOMIC DNA]</scope>
    <source>
        <strain evidence="10 11">ZFHKF-1</strain>
    </source>
</reference>